<evidence type="ECO:0000259" key="2">
    <source>
        <dbReference type="Pfam" id="PF09917"/>
    </source>
</evidence>
<evidence type="ECO:0000313" key="3">
    <source>
        <dbReference type="EMBL" id="ONG37755.1"/>
    </source>
</evidence>
<dbReference type="PANTHER" id="PTHR36919:SF3">
    <property type="entry name" value="BLL5882 PROTEIN"/>
    <property type="match status" value="1"/>
</dbReference>
<protein>
    <submittedName>
        <fullName evidence="3">Signal peptidase</fullName>
    </submittedName>
</protein>
<evidence type="ECO:0000256" key="1">
    <source>
        <dbReference type="SAM" id="SignalP"/>
    </source>
</evidence>
<evidence type="ECO:0000313" key="4">
    <source>
        <dbReference type="Proteomes" id="UP000192132"/>
    </source>
</evidence>
<dbReference type="Gene3D" id="2.40.128.520">
    <property type="match status" value="1"/>
</dbReference>
<keyword evidence="4" id="KW-1185">Reference proteome</keyword>
<dbReference type="AlphaFoldDB" id="A0A1S8CS22"/>
<dbReference type="Pfam" id="PF09917">
    <property type="entry name" value="DUF2147"/>
    <property type="match status" value="1"/>
</dbReference>
<organism evidence="3 4">
    <name type="scientific">Alkanindiges hydrocarboniclasticus</name>
    <dbReference type="NCBI Taxonomy" id="1907941"/>
    <lineage>
        <taxon>Bacteria</taxon>
        <taxon>Pseudomonadati</taxon>
        <taxon>Pseudomonadota</taxon>
        <taxon>Gammaproteobacteria</taxon>
        <taxon>Moraxellales</taxon>
        <taxon>Moraxellaceae</taxon>
        <taxon>Alkanindiges</taxon>
    </lineage>
</organism>
<dbReference type="Proteomes" id="UP000192132">
    <property type="component" value="Unassembled WGS sequence"/>
</dbReference>
<comment type="caution">
    <text evidence="3">The sequence shown here is derived from an EMBL/GenBank/DDBJ whole genome shotgun (WGS) entry which is preliminary data.</text>
</comment>
<dbReference type="RefSeq" id="WP_076879192.1">
    <property type="nucleotide sequence ID" value="NZ_MLCN01000044.1"/>
</dbReference>
<keyword evidence="1" id="KW-0732">Signal</keyword>
<dbReference type="EMBL" id="MLCN01000044">
    <property type="protein sequence ID" value="ONG37755.1"/>
    <property type="molecule type" value="Genomic_DNA"/>
</dbReference>
<gene>
    <name evidence="3" type="ORF">BKE30_13860</name>
</gene>
<dbReference type="PANTHER" id="PTHR36919">
    <property type="entry name" value="BLR1215 PROTEIN"/>
    <property type="match status" value="1"/>
</dbReference>
<proteinExistence type="predicted"/>
<feature type="chain" id="PRO_5012842820" evidence="1">
    <location>
        <begin position="20"/>
        <end position="150"/>
    </location>
</feature>
<reference evidence="3 4" key="1">
    <citation type="submission" date="2016-10" db="EMBL/GenBank/DDBJ databases">
        <title>Draft Genome sequence of Alkanindiges sp. strain H1.</title>
        <authorList>
            <person name="Subhash Y."/>
            <person name="Lee S."/>
        </authorList>
    </citation>
    <scope>NUCLEOTIDE SEQUENCE [LARGE SCALE GENOMIC DNA]</scope>
    <source>
        <strain evidence="3 4">H1</strain>
    </source>
</reference>
<dbReference type="OrthoDB" id="9814399at2"/>
<feature type="signal peptide" evidence="1">
    <location>
        <begin position="1"/>
        <end position="19"/>
    </location>
</feature>
<name>A0A1S8CS22_9GAMM</name>
<feature type="domain" description="DUF2147" evidence="2">
    <location>
        <begin position="26"/>
        <end position="148"/>
    </location>
</feature>
<sequence length="150" mass="16701">MKAMIAAVLLSLSASMSYASEANIEGVWRTVDDKTGYALAHISIEKQANDTYIGTIIEQFPFPGQPLILLCQKCPKPYTDQPIKNLQVFKGLINDVKQPDNYKHGKIIDPLTGKIYGMKAKLSSNGKKLRIRGYIGTSVIGRSQTWLRKE</sequence>
<accession>A0A1S8CS22</accession>
<dbReference type="InterPro" id="IPR019223">
    <property type="entry name" value="DUF2147"/>
</dbReference>